<evidence type="ECO:0000313" key="5">
    <source>
        <dbReference type="Proteomes" id="UP001465976"/>
    </source>
</evidence>
<dbReference type="EMBL" id="JBAHYK010003117">
    <property type="protein sequence ID" value="KAL0563902.1"/>
    <property type="molecule type" value="Genomic_DNA"/>
</dbReference>
<evidence type="ECO:0000256" key="1">
    <source>
        <dbReference type="SAM" id="MobiDB-lite"/>
    </source>
</evidence>
<feature type="region of interest" description="Disordered" evidence="1">
    <location>
        <begin position="49"/>
        <end position="68"/>
    </location>
</feature>
<keyword evidence="5" id="KW-1185">Reference proteome</keyword>
<feature type="chain" id="PRO_5046695538" evidence="3">
    <location>
        <begin position="19"/>
        <end position="169"/>
    </location>
</feature>
<organism evidence="4 5">
    <name type="scientific">Marasmius crinis-equi</name>
    <dbReference type="NCBI Taxonomy" id="585013"/>
    <lineage>
        <taxon>Eukaryota</taxon>
        <taxon>Fungi</taxon>
        <taxon>Dikarya</taxon>
        <taxon>Basidiomycota</taxon>
        <taxon>Agaricomycotina</taxon>
        <taxon>Agaricomycetes</taxon>
        <taxon>Agaricomycetidae</taxon>
        <taxon>Agaricales</taxon>
        <taxon>Marasmiineae</taxon>
        <taxon>Marasmiaceae</taxon>
        <taxon>Marasmius</taxon>
    </lineage>
</organism>
<evidence type="ECO:0000256" key="2">
    <source>
        <dbReference type="SAM" id="Phobius"/>
    </source>
</evidence>
<sequence length="169" mass="17794">MNLFSLTIFACLISLVYAQTATTTNANGQSVVVVVSTNQGRPVTQTVSTIAPPPTPQQGQQGPVGQPAATGTPFAPIPYQYTTVVNGQTSVLQDVFTPSLGFPHTTVLPQVPSTGTILDYSSWLSQYGATNTNAAAIPLRMPSNGWTIISMLVASTMVCWMSGLLLLFS</sequence>
<evidence type="ECO:0000256" key="3">
    <source>
        <dbReference type="SAM" id="SignalP"/>
    </source>
</evidence>
<proteinExistence type="predicted"/>
<keyword evidence="2" id="KW-0812">Transmembrane</keyword>
<name>A0ABR3ELZ2_9AGAR</name>
<protein>
    <submittedName>
        <fullName evidence="4">Uncharacterized protein</fullName>
    </submittedName>
</protein>
<feature type="compositionally biased region" description="Low complexity" evidence="1">
    <location>
        <begin position="57"/>
        <end position="68"/>
    </location>
</feature>
<keyword evidence="2" id="KW-0472">Membrane</keyword>
<feature type="signal peptide" evidence="3">
    <location>
        <begin position="1"/>
        <end position="18"/>
    </location>
</feature>
<gene>
    <name evidence="4" type="ORF">V5O48_018155</name>
</gene>
<keyword evidence="2" id="KW-1133">Transmembrane helix</keyword>
<comment type="caution">
    <text evidence="4">The sequence shown here is derived from an EMBL/GenBank/DDBJ whole genome shotgun (WGS) entry which is preliminary data.</text>
</comment>
<accession>A0ABR3ELZ2</accession>
<feature type="transmembrane region" description="Helical" evidence="2">
    <location>
        <begin position="146"/>
        <end position="168"/>
    </location>
</feature>
<dbReference type="Proteomes" id="UP001465976">
    <property type="component" value="Unassembled WGS sequence"/>
</dbReference>
<keyword evidence="3" id="KW-0732">Signal</keyword>
<reference evidence="4 5" key="1">
    <citation type="submission" date="2024-02" db="EMBL/GenBank/DDBJ databases">
        <title>A draft genome for the cacao thread blight pathogen Marasmius crinis-equi.</title>
        <authorList>
            <person name="Cohen S.P."/>
            <person name="Baruah I.K."/>
            <person name="Amoako-Attah I."/>
            <person name="Bukari Y."/>
            <person name="Meinhardt L.W."/>
            <person name="Bailey B.A."/>
        </authorList>
    </citation>
    <scope>NUCLEOTIDE SEQUENCE [LARGE SCALE GENOMIC DNA]</scope>
    <source>
        <strain evidence="4 5">GH-76</strain>
    </source>
</reference>
<evidence type="ECO:0000313" key="4">
    <source>
        <dbReference type="EMBL" id="KAL0563902.1"/>
    </source>
</evidence>